<organism evidence="12 13">
    <name type="scientific">Candidatus Endolissoclinum faulkneri L5</name>
    <dbReference type="NCBI Taxonomy" id="1401328"/>
    <lineage>
        <taxon>Bacteria</taxon>
        <taxon>Pseudomonadati</taxon>
        <taxon>Pseudomonadota</taxon>
        <taxon>Alphaproteobacteria</taxon>
        <taxon>Rhodospirillales</taxon>
        <taxon>Rhodospirillaceae</taxon>
        <taxon>Candidatus Endolissoclinum</taxon>
    </lineage>
</organism>
<evidence type="ECO:0000256" key="2">
    <source>
        <dbReference type="ARBA" id="ARBA00001946"/>
    </source>
</evidence>
<dbReference type="EC" id="2.7.1.50" evidence="11"/>
<dbReference type="NCBIfam" id="NF006830">
    <property type="entry name" value="PRK09355.1"/>
    <property type="match status" value="1"/>
</dbReference>
<evidence type="ECO:0000256" key="5">
    <source>
        <dbReference type="ARBA" id="ARBA00022723"/>
    </source>
</evidence>
<dbReference type="GO" id="GO:0000287">
    <property type="term" value="F:magnesium ion binding"/>
    <property type="evidence" value="ECO:0007669"/>
    <property type="project" value="UniProtKB-UniRule"/>
</dbReference>
<dbReference type="AlphaFoldDB" id="V9TVQ6"/>
<dbReference type="PRINTS" id="PR01099">
    <property type="entry name" value="HYETHTZKNASE"/>
</dbReference>
<dbReference type="InterPro" id="IPR000417">
    <property type="entry name" value="Hyethyz_kinase"/>
</dbReference>
<dbReference type="UniPathway" id="UPA00060">
    <property type="reaction ID" value="UER00139"/>
</dbReference>
<dbReference type="CDD" id="cd01170">
    <property type="entry name" value="THZ_kinase"/>
    <property type="match status" value="1"/>
</dbReference>
<dbReference type="GO" id="GO:0004417">
    <property type="term" value="F:hydroxyethylthiazole kinase activity"/>
    <property type="evidence" value="ECO:0007669"/>
    <property type="project" value="UniProtKB-UniRule"/>
</dbReference>
<feature type="binding site" evidence="11">
    <location>
        <position position="163"/>
    </location>
    <ligand>
        <name>ATP</name>
        <dbReference type="ChEBI" id="CHEBI:30616"/>
    </ligand>
</feature>
<comment type="similarity">
    <text evidence="11">Belongs to the Thz kinase family.</text>
</comment>
<evidence type="ECO:0000256" key="10">
    <source>
        <dbReference type="ARBA" id="ARBA00022977"/>
    </source>
</evidence>
<accession>V9TVQ6</accession>
<evidence type="ECO:0000313" key="12">
    <source>
        <dbReference type="EMBL" id="AHC73783.1"/>
    </source>
</evidence>
<dbReference type="HOGENOM" id="CLU_019943_0_1_5"/>
<dbReference type="PIRSF" id="PIRSF000513">
    <property type="entry name" value="Thz_kinase"/>
    <property type="match status" value="1"/>
</dbReference>
<dbReference type="Pfam" id="PF02110">
    <property type="entry name" value="HK"/>
    <property type="match status" value="1"/>
</dbReference>
<evidence type="ECO:0000256" key="11">
    <source>
        <dbReference type="HAMAP-Rule" id="MF_00228"/>
    </source>
</evidence>
<dbReference type="GO" id="GO:0009228">
    <property type="term" value="P:thiamine biosynthetic process"/>
    <property type="evidence" value="ECO:0007669"/>
    <property type="project" value="UniProtKB-KW"/>
</dbReference>
<feature type="binding site" evidence="11">
    <location>
        <position position="190"/>
    </location>
    <ligand>
        <name>substrate</name>
    </ligand>
</feature>
<dbReference type="PATRIC" id="fig|1401328.3.peg.564"/>
<dbReference type="RefSeq" id="WP_025300662.1">
    <property type="nucleotide sequence ID" value="NZ_CP006745.1"/>
</dbReference>
<dbReference type="OrthoDB" id="8909021at2"/>
<reference evidence="12 13" key="1">
    <citation type="journal article" date="2013" name="PLoS ONE">
        <title>Bacterial endosymbiosis in a chordate host: long-term co-evolution and conservation of secondary metabolism.</title>
        <authorList>
            <person name="Kwan J.C."/>
            <person name="Schmidt E.W."/>
        </authorList>
    </citation>
    <scope>NUCLEOTIDE SEQUENCE [LARGE SCALE GENOMIC DNA]</scope>
    <source>
        <strain evidence="13">faulkneri L5</strain>
    </source>
</reference>
<keyword evidence="8 11" id="KW-0067">ATP-binding</keyword>
<keyword evidence="5 11" id="KW-0479">Metal-binding</keyword>
<evidence type="ECO:0000256" key="6">
    <source>
        <dbReference type="ARBA" id="ARBA00022741"/>
    </source>
</evidence>
<name>V9TVQ6_9PROT</name>
<evidence type="ECO:0000256" key="8">
    <source>
        <dbReference type="ARBA" id="ARBA00022840"/>
    </source>
</evidence>
<sequence length="261" mass="27537">MLASYIEILRHKVPLVQNITNFVAMNLVANTQIAVGASPAMVHSMEEVTEFIEIADALTINIGTVDTDWGKSMLAAASIASKINKPWVLDPVALGTTKFRHQLASRLLAIKPTVLRGNASEIIALNASWKRRGKGVDSIDTVTDAENAAKQLARCIAGVVAVSGSVDFITNGEHSMRVFGGSEMMSKVTAIGCALTGVIGAFIVDQQPFGATIAAHACFNYAGSIAAQYAAGPATFNSAMIDALYSIKPSAINNEIKIEEA</sequence>
<dbReference type="eggNOG" id="COG2145">
    <property type="taxonomic scope" value="Bacteria"/>
</dbReference>
<keyword evidence="4 11" id="KW-0808">Transferase</keyword>
<dbReference type="HAMAP" id="MF_00228">
    <property type="entry name" value="Thz_kinase"/>
    <property type="match status" value="1"/>
</dbReference>
<dbReference type="STRING" id="1401328.P856_571"/>
<dbReference type="GO" id="GO:0005524">
    <property type="term" value="F:ATP binding"/>
    <property type="evidence" value="ECO:0007669"/>
    <property type="project" value="UniProtKB-UniRule"/>
</dbReference>
<keyword evidence="6 11" id="KW-0547">Nucleotide-binding</keyword>
<comment type="catalytic activity">
    <reaction evidence="1 11">
        <text>5-(2-hydroxyethyl)-4-methylthiazole + ATP = 4-methyl-5-(2-phosphooxyethyl)-thiazole + ADP + H(+)</text>
        <dbReference type="Rhea" id="RHEA:24212"/>
        <dbReference type="ChEBI" id="CHEBI:15378"/>
        <dbReference type="ChEBI" id="CHEBI:17957"/>
        <dbReference type="ChEBI" id="CHEBI:30616"/>
        <dbReference type="ChEBI" id="CHEBI:58296"/>
        <dbReference type="ChEBI" id="CHEBI:456216"/>
        <dbReference type="EC" id="2.7.1.50"/>
    </reaction>
</comment>
<evidence type="ECO:0000256" key="9">
    <source>
        <dbReference type="ARBA" id="ARBA00022842"/>
    </source>
</evidence>
<evidence type="ECO:0000256" key="1">
    <source>
        <dbReference type="ARBA" id="ARBA00001771"/>
    </source>
</evidence>
<dbReference type="GO" id="GO:0009229">
    <property type="term" value="P:thiamine diphosphate biosynthetic process"/>
    <property type="evidence" value="ECO:0007669"/>
    <property type="project" value="UniProtKB-UniRule"/>
</dbReference>
<comment type="pathway">
    <text evidence="3 11">Cofactor biosynthesis; thiamine diphosphate biosynthesis; 4-methyl-5-(2-phosphoethyl)-thiazole from 5-(2-hydroxyethyl)-4-methylthiazole: step 1/1.</text>
</comment>
<dbReference type="InterPro" id="IPR029056">
    <property type="entry name" value="Ribokinase-like"/>
</dbReference>
<comment type="cofactor">
    <cofactor evidence="2 11">
        <name>Mg(2+)</name>
        <dbReference type="ChEBI" id="CHEBI:18420"/>
    </cofactor>
</comment>
<dbReference type="Gene3D" id="3.40.1190.20">
    <property type="match status" value="1"/>
</dbReference>
<feature type="binding site" evidence="11">
    <location>
        <position position="116"/>
    </location>
    <ligand>
        <name>ATP</name>
        <dbReference type="ChEBI" id="CHEBI:30616"/>
    </ligand>
</feature>
<proteinExistence type="inferred from homology"/>
<evidence type="ECO:0000256" key="4">
    <source>
        <dbReference type="ARBA" id="ARBA00022679"/>
    </source>
</evidence>
<dbReference type="Proteomes" id="UP000018700">
    <property type="component" value="Chromosome"/>
</dbReference>
<keyword evidence="13" id="KW-1185">Reference proteome</keyword>
<feature type="binding site" evidence="11">
    <location>
        <position position="41"/>
    </location>
    <ligand>
        <name>substrate</name>
    </ligand>
</feature>
<keyword evidence="10 11" id="KW-0784">Thiamine biosynthesis</keyword>
<keyword evidence="9 11" id="KW-0460">Magnesium</keyword>
<dbReference type="KEGG" id="efk:P856_571"/>
<comment type="function">
    <text evidence="11">Catalyzes the phosphorylation of the hydroxyl group of 4-methyl-5-beta-hydroxyethylthiazole (THZ).</text>
</comment>
<dbReference type="EMBL" id="CP006745">
    <property type="protein sequence ID" value="AHC73783.1"/>
    <property type="molecule type" value="Genomic_DNA"/>
</dbReference>
<evidence type="ECO:0000313" key="13">
    <source>
        <dbReference type="Proteomes" id="UP000018700"/>
    </source>
</evidence>
<dbReference type="SUPFAM" id="SSF53613">
    <property type="entry name" value="Ribokinase-like"/>
    <property type="match status" value="1"/>
</dbReference>
<protein>
    <recommendedName>
        <fullName evidence="11">Hydroxyethylthiazole kinase</fullName>
        <ecNumber evidence="11">2.7.1.50</ecNumber>
    </recommendedName>
    <alternativeName>
        <fullName evidence="11">4-methyl-5-beta-hydroxyethylthiazole kinase</fullName>
        <shortName evidence="11">TH kinase</shortName>
        <shortName evidence="11">Thz kinase</shortName>
    </alternativeName>
</protein>
<gene>
    <name evidence="11 12" type="primary">thiM</name>
    <name evidence="12" type="ORF">P856_571</name>
</gene>
<keyword evidence="7 11" id="KW-0418">Kinase</keyword>
<evidence type="ECO:0000256" key="7">
    <source>
        <dbReference type="ARBA" id="ARBA00022777"/>
    </source>
</evidence>
<evidence type="ECO:0000256" key="3">
    <source>
        <dbReference type="ARBA" id="ARBA00004868"/>
    </source>
</evidence>